<sequence length="413" mass="43350">MPPSDRQPDRPAADSGPDPLLRQDRSMLRHIVAGLGLLIAPVAVSAAPSPQAMANMGKAMGQPITRTDHLTPAEAVPGCPAKPLAAGSAATLAPGAFAAMKQWSDARGGAGLIVLVDGKVVGESYAPGVTGATPLQTNSTHKSVVALLMGAAIADGLIKSVDDPVGRYIPALQDDPRGKITLRQLLSMASGLKNPSLAKREDAAIELMLGNSSQTALALPQEGPPGAFNYNNANLQLAGLALANAAERAGKGRYAEYLSKRLWCPLGNGPATLWLDSEGGQPRFYAHLNAGLSDWARLGELIRHKGKWNGKQVLPAKWIAAITAPSAGNPGYGMGIWRGSPYVKERRYSKESAVTVPQAEPFLADDVVYFDGFGGQRVYIVRSAQLVIARAGTPGPDWDEGVLVNLALKGLQR</sequence>
<protein>
    <submittedName>
        <fullName evidence="4">Serine hydrolase</fullName>
    </submittedName>
</protein>
<dbReference type="Gene3D" id="3.40.710.10">
    <property type="entry name" value="DD-peptidase/beta-lactamase superfamily"/>
    <property type="match status" value="1"/>
</dbReference>
<feature type="domain" description="Beta-lactamase-related" evidence="3">
    <location>
        <begin position="105"/>
        <end position="389"/>
    </location>
</feature>
<accession>A0A5B8S821</accession>
<dbReference type="GO" id="GO:0016787">
    <property type="term" value="F:hydrolase activity"/>
    <property type="evidence" value="ECO:0007669"/>
    <property type="project" value="UniProtKB-KW"/>
</dbReference>
<dbReference type="InterPro" id="IPR001466">
    <property type="entry name" value="Beta-lactam-related"/>
</dbReference>
<evidence type="ECO:0000313" key="5">
    <source>
        <dbReference type="Proteomes" id="UP000321172"/>
    </source>
</evidence>
<proteinExistence type="predicted"/>
<dbReference type="Proteomes" id="UP000321172">
    <property type="component" value="Chromosome"/>
</dbReference>
<dbReference type="Pfam" id="PF00144">
    <property type="entry name" value="Beta-lactamase"/>
    <property type="match status" value="1"/>
</dbReference>
<reference evidence="4 5" key="1">
    <citation type="journal article" date="2013" name="J. Microbiol. Biotechnol.">
        <title>Novosphingobium ginsenosidimutans sp. nov., with the ability to convert ginsenoside.</title>
        <authorList>
            <person name="Kim J.K."/>
            <person name="He D."/>
            <person name="Liu Q.M."/>
            <person name="Park H.Y."/>
            <person name="Jung M.S."/>
            <person name="Yoon M.H."/>
            <person name="Kim S.C."/>
            <person name="Im W.T."/>
        </authorList>
    </citation>
    <scope>NUCLEOTIDE SEQUENCE [LARGE SCALE GENOMIC DNA]</scope>
    <source>
        <strain evidence="4 5">FW-6</strain>
    </source>
</reference>
<dbReference type="PANTHER" id="PTHR43283:SF7">
    <property type="entry name" value="BETA-LACTAMASE-RELATED DOMAIN-CONTAINING PROTEIN"/>
    <property type="match status" value="1"/>
</dbReference>
<evidence type="ECO:0000259" key="3">
    <source>
        <dbReference type="Pfam" id="PF00144"/>
    </source>
</evidence>
<keyword evidence="4" id="KW-0378">Hydrolase</keyword>
<feature type="transmembrane region" description="Helical" evidence="2">
    <location>
        <begin position="27"/>
        <end position="48"/>
    </location>
</feature>
<dbReference type="InterPro" id="IPR012338">
    <property type="entry name" value="Beta-lactam/transpept-like"/>
</dbReference>
<evidence type="ECO:0000256" key="2">
    <source>
        <dbReference type="SAM" id="Phobius"/>
    </source>
</evidence>
<name>A0A5B8S821_9SPHN</name>
<dbReference type="OrthoDB" id="9814204at2"/>
<keyword evidence="2" id="KW-0812">Transmembrane</keyword>
<keyword evidence="2" id="KW-0472">Membrane</keyword>
<organism evidence="4 5">
    <name type="scientific">Novosphingobium ginsenosidimutans</name>
    <dbReference type="NCBI Taxonomy" id="1176536"/>
    <lineage>
        <taxon>Bacteria</taxon>
        <taxon>Pseudomonadati</taxon>
        <taxon>Pseudomonadota</taxon>
        <taxon>Alphaproteobacteria</taxon>
        <taxon>Sphingomonadales</taxon>
        <taxon>Sphingomonadaceae</taxon>
        <taxon>Novosphingobium</taxon>
    </lineage>
</organism>
<evidence type="ECO:0000256" key="1">
    <source>
        <dbReference type="SAM" id="MobiDB-lite"/>
    </source>
</evidence>
<feature type="region of interest" description="Disordered" evidence="1">
    <location>
        <begin position="1"/>
        <end position="21"/>
    </location>
</feature>
<dbReference type="InterPro" id="IPR050789">
    <property type="entry name" value="Diverse_Enzym_Activities"/>
</dbReference>
<dbReference type="EMBL" id="CP042345">
    <property type="protein sequence ID" value="QEA16605.1"/>
    <property type="molecule type" value="Genomic_DNA"/>
</dbReference>
<dbReference type="AlphaFoldDB" id="A0A5B8S821"/>
<keyword evidence="5" id="KW-1185">Reference proteome</keyword>
<dbReference type="KEGG" id="ngf:FRF71_10940"/>
<feature type="compositionally biased region" description="Basic and acidic residues" evidence="1">
    <location>
        <begin position="1"/>
        <end position="12"/>
    </location>
</feature>
<gene>
    <name evidence="4" type="ORF">FRF71_10940</name>
</gene>
<evidence type="ECO:0000313" key="4">
    <source>
        <dbReference type="EMBL" id="QEA16605.1"/>
    </source>
</evidence>
<keyword evidence="2" id="KW-1133">Transmembrane helix</keyword>
<dbReference type="SUPFAM" id="SSF56601">
    <property type="entry name" value="beta-lactamase/transpeptidase-like"/>
    <property type="match status" value="1"/>
</dbReference>
<dbReference type="PANTHER" id="PTHR43283">
    <property type="entry name" value="BETA-LACTAMASE-RELATED"/>
    <property type="match status" value="1"/>
</dbReference>